<evidence type="ECO:0000313" key="2">
    <source>
        <dbReference type="EMBL" id="KAJ4176211.1"/>
    </source>
</evidence>
<feature type="region of interest" description="Disordered" evidence="1">
    <location>
        <begin position="129"/>
        <end position="153"/>
    </location>
</feature>
<organism evidence="2 3">
    <name type="scientific">Fusarium falciforme</name>
    <dbReference type="NCBI Taxonomy" id="195108"/>
    <lineage>
        <taxon>Eukaryota</taxon>
        <taxon>Fungi</taxon>
        <taxon>Dikarya</taxon>
        <taxon>Ascomycota</taxon>
        <taxon>Pezizomycotina</taxon>
        <taxon>Sordariomycetes</taxon>
        <taxon>Hypocreomycetidae</taxon>
        <taxon>Hypocreales</taxon>
        <taxon>Nectriaceae</taxon>
        <taxon>Fusarium</taxon>
        <taxon>Fusarium solani species complex</taxon>
    </lineage>
</organism>
<name>A0A9W8UUN7_9HYPO</name>
<evidence type="ECO:0000313" key="3">
    <source>
        <dbReference type="Proteomes" id="UP001152087"/>
    </source>
</evidence>
<dbReference type="Proteomes" id="UP001152087">
    <property type="component" value="Unassembled WGS sequence"/>
</dbReference>
<feature type="compositionally biased region" description="Basic and acidic residues" evidence="1">
    <location>
        <begin position="131"/>
        <end position="140"/>
    </location>
</feature>
<keyword evidence="3" id="KW-1185">Reference proteome</keyword>
<sequence>MSRNSNGNEGRRASSQTQTSDEVENGDHVCHNPMVDSENLSPSPRVDLRQLSRSDTEIHGEVNFSPILRRRTTSAPTFKTVDDYDEFDTVLSKLVRLDEEDDGSSDSSSILSRKSLGQLKEAFQDFWKSSKTPDDSEKDIMGNSGNTKTPLGDKLHETSLIRTLQRYYASGNEARTEFMERYSSLALYKMAISAAEQVSIVLTNDNTAISLRSPLVMWSD</sequence>
<evidence type="ECO:0000256" key="1">
    <source>
        <dbReference type="SAM" id="MobiDB-lite"/>
    </source>
</evidence>
<protein>
    <submittedName>
        <fullName evidence="2">Uncharacterized protein</fullName>
    </submittedName>
</protein>
<comment type="caution">
    <text evidence="2">The sequence shown here is derived from an EMBL/GenBank/DDBJ whole genome shotgun (WGS) entry which is preliminary data.</text>
</comment>
<feature type="region of interest" description="Disordered" evidence="1">
    <location>
        <begin position="1"/>
        <end position="45"/>
    </location>
</feature>
<proteinExistence type="predicted"/>
<dbReference type="EMBL" id="JAOQAV010000223">
    <property type="protein sequence ID" value="KAJ4176211.1"/>
    <property type="molecule type" value="Genomic_DNA"/>
</dbReference>
<reference evidence="2" key="1">
    <citation type="submission" date="2022-09" db="EMBL/GenBank/DDBJ databases">
        <title>Fusarium specimens isolated from Avocado Roots.</title>
        <authorList>
            <person name="Stajich J."/>
            <person name="Roper C."/>
            <person name="Heimlech-Rivalta G."/>
        </authorList>
    </citation>
    <scope>NUCLEOTIDE SEQUENCE</scope>
    <source>
        <strain evidence="2">A02</strain>
    </source>
</reference>
<accession>A0A9W8UUN7</accession>
<feature type="compositionally biased region" description="Polar residues" evidence="1">
    <location>
        <begin position="1"/>
        <end position="20"/>
    </location>
</feature>
<dbReference type="AlphaFoldDB" id="A0A9W8UUN7"/>
<gene>
    <name evidence="2" type="ORF">NW755_014538</name>
</gene>